<dbReference type="InterPro" id="IPR027599">
    <property type="entry name" value="PqqD-rel_X"/>
</dbReference>
<gene>
    <name evidence="1" type="ORF">DXX93_19725</name>
</gene>
<name>A0A3E0TVU8_9GAMM</name>
<organism evidence="1 2">
    <name type="scientific">Thalassotalea euphylliae</name>
    <dbReference type="NCBI Taxonomy" id="1655234"/>
    <lineage>
        <taxon>Bacteria</taxon>
        <taxon>Pseudomonadati</taxon>
        <taxon>Pseudomonadota</taxon>
        <taxon>Gammaproteobacteria</taxon>
        <taxon>Alteromonadales</taxon>
        <taxon>Colwelliaceae</taxon>
        <taxon>Thalassotalea</taxon>
    </lineage>
</organism>
<dbReference type="AlphaFoldDB" id="A0A3E0TVU8"/>
<dbReference type="RefSeq" id="WP_116009606.1">
    <property type="nucleotide sequence ID" value="NZ_QUOU01000001.1"/>
</dbReference>
<evidence type="ECO:0000313" key="2">
    <source>
        <dbReference type="Proteomes" id="UP000256478"/>
    </source>
</evidence>
<evidence type="ECO:0000313" key="1">
    <source>
        <dbReference type="EMBL" id="REL28574.1"/>
    </source>
</evidence>
<dbReference type="EMBL" id="QUOU01000001">
    <property type="protein sequence ID" value="REL28574.1"/>
    <property type="molecule type" value="Genomic_DNA"/>
</dbReference>
<proteinExistence type="predicted"/>
<dbReference type="Proteomes" id="UP000256478">
    <property type="component" value="Unassembled WGS sequence"/>
</dbReference>
<protein>
    <submittedName>
        <fullName evidence="1">HPr-rel-A system PqqD family peptide chaperone</fullName>
    </submittedName>
</protein>
<sequence>MKRFIKHSGSRVTFLEGDALVYSGFTGKTHLVDANIVDVMALLSTTDPIEEADLFEQYCQNSTPEEKQLLTQYITDIIENLLALELISYA</sequence>
<comment type="caution">
    <text evidence="1">The sequence shown here is derived from an EMBL/GenBank/DDBJ whole genome shotgun (WGS) entry which is preliminary data.</text>
</comment>
<accession>A0A3E0TVU8</accession>
<dbReference type="NCBIfam" id="TIGR04353">
    <property type="entry name" value="PqqD_rel_X"/>
    <property type="match status" value="1"/>
</dbReference>
<reference evidence="1 2" key="1">
    <citation type="submission" date="2018-08" db="EMBL/GenBank/DDBJ databases">
        <title>Thalassotalea euphylliae genome.</title>
        <authorList>
            <person name="Summers S."/>
            <person name="Rice S.A."/>
            <person name="Freckelton M.L."/>
            <person name="Nedved B.T."/>
            <person name="Hadfield M.G."/>
        </authorList>
    </citation>
    <scope>NUCLEOTIDE SEQUENCE [LARGE SCALE GENOMIC DNA]</scope>
    <source>
        <strain evidence="1 2">H1</strain>
    </source>
</reference>